<dbReference type="InterPro" id="IPR036873">
    <property type="entry name" value="Rhodanese-like_dom_sf"/>
</dbReference>
<dbReference type="PANTHER" id="PTHR10953:SF102">
    <property type="entry name" value="ADENYLYLTRANSFERASE AND SULFURTRANSFERASE MOCS3"/>
    <property type="match status" value="1"/>
</dbReference>
<evidence type="ECO:0000256" key="3">
    <source>
        <dbReference type="ARBA" id="ARBA00022840"/>
    </source>
</evidence>
<evidence type="ECO:0000256" key="1">
    <source>
        <dbReference type="ARBA" id="ARBA00022679"/>
    </source>
</evidence>
<dbReference type="OrthoDB" id="9804286at2"/>
<accession>A0A3E0VFL2</accession>
<dbReference type="CDD" id="cd00158">
    <property type="entry name" value="RHOD"/>
    <property type="match status" value="1"/>
</dbReference>
<sequence>MARTPLVSLGSELDEQELRRYSRQLRMPQLGLEGQRRLKAARVLVLGAGGLGSPVLLYLAGAGVGTLGIVDDDTVDESNLQRQIIHTSDALGTSKARSARAALTALNPLVRVDLHEVRLDAGNAAEIFGGYDLVIDGTDNFATRYLANDTAAALGMPYVWGSVLRFDGQVSTFWHRPAASGSGEPGRGLTLRDLFPQEIVDDEAESCSVAGVLGPLCGTVGSAMATEALKLIVGFGEPLVGRILVIDTLEGSYTEVPFGVAEPGTAESATAEPAPTEPATAEPAAVTEPAATEPTRTARPATSLGVTELAARLAARASGADDFILLDVREPWERDFAGIDGSVLVPLQSLLSAAAEEVLPKSAEILVHCHHDTRSQYAREVMLQSGWQQVTFVEGGIDAWSAKVDPEVARY</sequence>
<protein>
    <recommendedName>
        <fullName evidence="5">Rhodanese domain-containing protein</fullName>
    </recommendedName>
</protein>
<dbReference type="SUPFAM" id="SSF69572">
    <property type="entry name" value="Activating enzymes of the ubiquitin-like proteins"/>
    <property type="match status" value="1"/>
</dbReference>
<dbReference type="Proteomes" id="UP000256486">
    <property type="component" value="Unassembled WGS sequence"/>
</dbReference>
<keyword evidence="7" id="KW-1185">Reference proteome</keyword>
<evidence type="ECO:0000313" key="6">
    <source>
        <dbReference type="EMBL" id="RFA08702.1"/>
    </source>
</evidence>
<dbReference type="PANTHER" id="PTHR10953">
    <property type="entry name" value="UBIQUITIN-ACTIVATING ENZYME E1"/>
    <property type="match status" value="1"/>
</dbReference>
<dbReference type="GO" id="GO:0005524">
    <property type="term" value="F:ATP binding"/>
    <property type="evidence" value="ECO:0007669"/>
    <property type="project" value="UniProtKB-KW"/>
</dbReference>
<name>A0A3E0VFL2_9MICO</name>
<gene>
    <name evidence="6" type="ORF">B7R54_05275</name>
</gene>
<feature type="domain" description="Rhodanese" evidence="5">
    <location>
        <begin position="319"/>
        <end position="409"/>
    </location>
</feature>
<dbReference type="InterPro" id="IPR001763">
    <property type="entry name" value="Rhodanese-like_dom"/>
</dbReference>
<comment type="caution">
    <text evidence="6">The sequence shown here is derived from an EMBL/GenBank/DDBJ whole genome shotgun (WGS) entry which is preliminary data.</text>
</comment>
<dbReference type="EMBL" id="NBWZ01000001">
    <property type="protein sequence ID" value="RFA08702.1"/>
    <property type="molecule type" value="Genomic_DNA"/>
</dbReference>
<keyword evidence="1" id="KW-0808">Transferase</keyword>
<dbReference type="GO" id="GO:0008146">
    <property type="term" value="F:sulfotransferase activity"/>
    <property type="evidence" value="ECO:0007669"/>
    <property type="project" value="TreeGrafter"/>
</dbReference>
<dbReference type="CDD" id="cd00757">
    <property type="entry name" value="ThiF_MoeB_HesA_family"/>
    <property type="match status" value="1"/>
</dbReference>
<dbReference type="PROSITE" id="PS50206">
    <property type="entry name" value="RHODANESE_3"/>
    <property type="match status" value="1"/>
</dbReference>
<dbReference type="Gene3D" id="3.40.250.10">
    <property type="entry name" value="Rhodanese-like domain"/>
    <property type="match status" value="1"/>
</dbReference>
<keyword evidence="3" id="KW-0067">ATP-binding</keyword>
<dbReference type="InterPro" id="IPR035985">
    <property type="entry name" value="Ubiquitin-activating_enz"/>
</dbReference>
<evidence type="ECO:0000256" key="2">
    <source>
        <dbReference type="ARBA" id="ARBA00022741"/>
    </source>
</evidence>
<keyword evidence="2" id="KW-0547">Nucleotide-binding</keyword>
<dbReference type="Gene3D" id="3.40.50.720">
    <property type="entry name" value="NAD(P)-binding Rossmann-like Domain"/>
    <property type="match status" value="1"/>
</dbReference>
<dbReference type="GO" id="GO:0008641">
    <property type="term" value="F:ubiquitin-like modifier activating enzyme activity"/>
    <property type="evidence" value="ECO:0007669"/>
    <property type="project" value="InterPro"/>
</dbReference>
<dbReference type="GO" id="GO:0016779">
    <property type="term" value="F:nucleotidyltransferase activity"/>
    <property type="evidence" value="ECO:0007669"/>
    <property type="project" value="TreeGrafter"/>
</dbReference>
<proteinExistence type="predicted"/>
<evidence type="ECO:0000259" key="5">
    <source>
        <dbReference type="PROSITE" id="PS50206"/>
    </source>
</evidence>
<dbReference type="GO" id="GO:0005829">
    <property type="term" value="C:cytosol"/>
    <property type="evidence" value="ECO:0007669"/>
    <property type="project" value="TreeGrafter"/>
</dbReference>
<evidence type="ECO:0000313" key="7">
    <source>
        <dbReference type="Proteomes" id="UP000256486"/>
    </source>
</evidence>
<organism evidence="6 7">
    <name type="scientific">Subtercola boreus</name>
    <dbReference type="NCBI Taxonomy" id="120213"/>
    <lineage>
        <taxon>Bacteria</taxon>
        <taxon>Bacillati</taxon>
        <taxon>Actinomycetota</taxon>
        <taxon>Actinomycetes</taxon>
        <taxon>Micrococcales</taxon>
        <taxon>Microbacteriaceae</taxon>
        <taxon>Subtercola</taxon>
    </lineage>
</organism>
<dbReference type="Pfam" id="PF00899">
    <property type="entry name" value="ThiF"/>
    <property type="match status" value="1"/>
</dbReference>
<dbReference type="SMART" id="SM00450">
    <property type="entry name" value="RHOD"/>
    <property type="match status" value="1"/>
</dbReference>
<dbReference type="AlphaFoldDB" id="A0A3E0VFL2"/>
<feature type="region of interest" description="Disordered" evidence="4">
    <location>
        <begin position="264"/>
        <end position="302"/>
    </location>
</feature>
<evidence type="ECO:0000256" key="4">
    <source>
        <dbReference type="SAM" id="MobiDB-lite"/>
    </source>
</evidence>
<dbReference type="FunFam" id="3.40.50.720:FF:000033">
    <property type="entry name" value="Adenylyltransferase and sulfurtransferase MOCS3"/>
    <property type="match status" value="1"/>
</dbReference>
<dbReference type="InterPro" id="IPR045886">
    <property type="entry name" value="ThiF/MoeB/HesA"/>
</dbReference>
<dbReference type="Pfam" id="PF00581">
    <property type="entry name" value="Rhodanese"/>
    <property type="match status" value="1"/>
</dbReference>
<dbReference type="InterPro" id="IPR000594">
    <property type="entry name" value="ThiF_NAD_FAD-bd"/>
</dbReference>
<dbReference type="RefSeq" id="WP_116414108.1">
    <property type="nucleotide sequence ID" value="NZ_NBWZ01000001.1"/>
</dbReference>
<reference evidence="6 7" key="1">
    <citation type="submission" date="2017-04" db="EMBL/GenBank/DDBJ databases">
        <title>Comparative genome analysis of Subtercola boreus.</title>
        <authorList>
            <person name="Cho Y.-J."/>
            <person name="Cho A."/>
            <person name="Kim O.-S."/>
            <person name="Lee J.-I."/>
        </authorList>
    </citation>
    <scope>NUCLEOTIDE SEQUENCE [LARGE SCALE GENOMIC DNA]</scope>
    <source>
        <strain evidence="6 7">K300</strain>
    </source>
</reference>
<dbReference type="GO" id="GO:0004792">
    <property type="term" value="F:thiosulfate-cyanide sulfurtransferase activity"/>
    <property type="evidence" value="ECO:0007669"/>
    <property type="project" value="TreeGrafter"/>
</dbReference>